<sequence length="849" mass="91087">MRRLSTSAVVLLTFPPVFALSIVAGRATRLGGSEVALVWPAAAVAVMWLLAVHPCSLRQRAIHVTLLGILAYGVNVATGATVSLSAWFVLVNVVLAVVTVGLLHYGRSDAVLRDPADLARLVVAVATGTMCAAVLATLYLTPVTGAPAWATFALFTARNGASALVGVAVWLCLRDVPWKRPRVRPAMLVEGLVVGTIVVSVFAWSFWLNTGTPMTFMVLLPTTWVALRYSTPVSTLFVVAAANWIIFATLSDRGPLLASDLQVRALLAQGMVFSLTVIVLALALYRDSRVRLIAELEASRDQADQDSELLGAVLDSIHDGVILVDPADRVVLRNARADDSGLVDEVVAAARTAGHGGADAPEPAVPHDVIVSVEDSRTLELTTTPLPRQPQFDVMAFRDVTEVRRNARELREARDLFAGVLQAASEQAIIGTDQDGLITVFNQGAERLLGWTAEEMIGRPVTDVHDLGEMIVRADELGVPPGFEAFIANVTPDDAEIREWTYVRRDGSHADVSLAISQMSDPDGSRVGYIGVATDITERKKAERALAESEERFRSAFDTAPMGMFMFTVTPGDAGRITRCNQALADFLGRSTSEVPGMSVTDLGTNENADGTEGLARLLALTDGEPVSAEVRFRRWDGDTMWGAVSASVVAAAGADPYGICLVEDITSRKRAEAELQHLALHDPLTGLANRALLVDRVEQAIADIGRHAPACVGLLYLDLDGFKPVNDTWGHAAGDEVLNAVARRIENSIRPGDTAARLGGDEFAVLCPVIKDSEALHGIAERIRREVRRPLRLRAGRTYDRLSASIGAATSGGNSNAESLIAHTDRLMYRAKRNGKDRVADDLVPVEG</sequence>
<dbReference type="InterPro" id="IPR000014">
    <property type="entry name" value="PAS"/>
</dbReference>
<feature type="transmembrane region" description="Helical" evidence="1">
    <location>
        <begin position="152"/>
        <end position="173"/>
    </location>
</feature>
<keyword evidence="5" id="KW-0548">Nucleotidyltransferase</keyword>
<feature type="domain" description="GGDEF" evidence="4">
    <location>
        <begin position="711"/>
        <end position="845"/>
    </location>
</feature>
<keyword evidence="1" id="KW-0472">Membrane</keyword>
<dbReference type="NCBIfam" id="TIGR00254">
    <property type="entry name" value="GGDEF"/>
    <property type="match status" value="1"/>
</dbReference>
<dbReference type="PANTHER" id="PTHR44757:SF2">
    <property type="entry name" value="BIOFILM ARCHITECTURE MAINTENANCE PROTEIN MBAA"/>
    <property type="match status" value="1"/>
</dbReference>
<feature type="domain" description="PAS" evidence="2">
    <location>
        <begin position="549"/>
        <end position="603"/>
    </location>
</feature>
<feature type="domain" description="PAC" evidence="3">
    <location>
        <begin position="627"/>
        <end position="678"/>
    </location>
</feature>
<feature type="transmembrane region" description="Helical" evidence="1">
    <location>
        <begin position="35"/>
        <end position="52"/>
    </location>
</feature>
<dbReference type="SMART" id="SM00086">
    <property type="entry name" value="PAC"/>
    <property type="match status" value="2"/>
</dbReference>
<dbReference type="InterPro" id="IPR035965">
    <property type="entry name" value="PAS-like_dom_sf"/>
</dbReference>
<evidence type="ECO:0000313" key="6">
    <source>
        <dbReference type="Proteomes" id="UP000254291"/>
    </source>
</evidence>
<dbReference type="InterPro" id="IPR000160">
    <property type="entry name" value="GGDEF_dom"/>
</dbReference>
<dbReference type="CDD" id="cd01949">
    <property type="entry name" value="GGDEF"/>
    <property type="match status" value="1"/>
</dbReference>
<dbReference type="PROSITE" id="PS50887">
    <property type="entry name" value="GGDEF"/>
    <property type="match status" value="1"/>
</dbReference>
<dbReference type="SMART" id="SM00267">
    <property type="entry name" value="GGDEF"/>
    <property type="match status" value="1"/>
</dbReference>
<feature type="transmembrane region" description="Helical" evidence="1">
    <location>
        <begin position="118"/>
        <end position="140"/>
    </location>
</feature>
<evidence type="ECO:0000256" key="1">
    <source>
        <dbReference type="SAM" id="Phobius"/>
    </source>
</evidence>
<dbReference type="AlphaFoldDB" id="A0A378SR47"/>
<dbReference type="RefSeq" id="WP_115327760.1">
    <property type="nucleotide sequence ID" value="NZ_JACKST010000020.1"/>
</dbReference>
<dbReference type="PROSITE" id="PS50113">
    <property type="entry name" value="PAC"/>
    <property type="match status" value="2"/>
</dbReference>
<feature type="transmembrane region" description="Helical" evidence="1">
    <location>
        <begin position="61"/>
        <end position="80"/>
    </location>
</feature>
<dbReference type="InterPro" id="IPR000700">
    <property type="entry name" value="PAS-assoc_C"/>
</dbReference>
<evidence type="ECO:0000259" key="2">
    <source>
        <dbReference type="PROSITE" id="PS50112"/>
    </source>
</evidence>
<feature type="transmembrane region" description="Helical" evidence="1">
    <location>
        <begin position="263"/>
        <end position="285"/>
    </location>
</feature>
<dbReference type="Pfam" id="PF00990">
    <property type="entry name" value="GGDEF"/>
    <property type="match status" value="1"/>
</dbReference>
<accession>A0A378SR47</accession>
<dbReference type="SMART" id="SM00091">
    <property type="entry name" value="PAS"/>
    <property type="match status" value="2"/>
</dbReference>
<name>A0A378SR47_9MYCO</name>
<feature type="domain" description="PAS" evidence="2">
    <location>
        <begin position="413"/>
        <end position="467"/>
    </location>
</feature>
<feature type="transmembrane region" description="Helical" evidence="1">
    <location>
        <begin position="185"/>
        <end position="207"/>
    </location>
</feature>
<feature type="transmembrane region" description="Helical" evidence="1">
    <location>
        <begin position="227"/>
        <end position="251"/>
    </location>
</feature>
<feature type="transmembrane region" description="Helical" evidence="1">
    <location>
        <begin position="86"/>
        <end position="106"/>
    </location>
</feature>
<dbReference type="GO" id="GO:0052621">
    <property type="term" value="F:diguanylate cyclase activity"/>
    <property type="evidence" value="ECO:0007669"/>
    <property type="project" value="UniProtKB-EC"/>
</dbReference>
<dbReference type="SUPFAM" id="SSF55785">
    <property type="entry name" value="PYP-like sensor domain (PAS domain)"/>
    <property type="match status" value="2"/>
</dbReference>
<dbReference type="FunFam" id="3.30.70.270:FF:000001">
    <property type="entry name" value="Diguanylate cyclase domain protein"/>
    <property type="match status" value="1"/>
</dbReference>
<dbReference type="NCBIfam" id="TIGR00229">
    <property type="entry name" value="sensory_box"/>
    <property type="match status" value="2"/>
</dbReference>
<feature type="domain" description="PAC" evidence="3">
    <location>
        <begin position="496"/>
        <end position="548"/>
    </location>
</feature>
<dbReference type="SUPFAM" id="SSF55073">
    <property type="entry name" value="Nucleotide cyclase"/>
    <property type="match status" value="1"/>
</dbReference>
<dbReference type="EMBL" id="UGQM01000001">
    <property type="protein sequence ID" value="STZ44324.1"/>
    <property type="molecule type" value="Genomic_DNA"/>
</dbReference>
<keyword evidence="1" id="KW-0812">Transmembrane</keyword>
<dbReference type="Pfam" id="PF13426">
    <property type="entry name" value="PAS_9"/>
    <property type="match status" value="2"/>
</dbReference>
<keyword evidence="1" id="KW-1133">Transmembrane helix</keyword>
<proteinExistence type="predicted"/>
<dbReference type="PROSITE" id="PS50112">
    <property type="entry name" value="PAS"/>
    <property type="match status" value="2"/>
</dbReference>
<dbReference type="InterPro" id="IPR001610">
    <property type="entry name" value="PAC"/>
</dbReference>
<dbReference type="CDD" id="cd00130">
    <property type="entry name" value="PAS"/>
    <property type="match status" value="2"/>
</dbReference>
<gene>
    <name evidence="5" type="primary">ydaM_3</name>
    <name evidence="5" type="ORF">NCTC10742_03558</name>
</gene>
<organism evidence="5 6">
    <name type="scientific">Mycolicibacterium gilvum</name>
    <dbReference type="NCBI Taxonomy" id="1804"/>
    <lineage>
        <taxon>Bacteria</taxon>
        <taxon>Bacillati</taxon>
        <taxon>Actinomycetota</taxon>
        <taxon>Actinomycetes</taxon>
        <taxon>Mycobacteriales</taxon>
        <taxon>Mycobacteriaceae</taxon>
        <taxon>Mycolicibacterium</taxon>
    </lineage>
</organism>
<reference evidence="5 6" key="1">
    <citation type="submission" date="2018-06" db="EMBL/GenBank/DDBJ databases">
        <authorList>
            <consortium name="Pathogen Informatics"/>
            <person name="Doyle S."/>
        </authorList>
    </citation>
    <scope>NUCLEOTIDE SEQUENCE [LARGE SCALE GENOMIC DNA]</scope>
    <source>
        <strain evidence="5 6">NCTC10742</strain>
    </source>
</reference>
<dbReference type="Gene3D" id="3.30.70.270">
    <property type="match status" value="1"/>
</dbReference>
<dbReference type="Gene3D" id="3.30.450.20">
    <property type="entry name" value="PAS domain"/>
    <property type="match status" value="2"/>
</dbReference>
<evidence type="ECO:0000259" key="4">
    <source>
        <dbReference type="PROSITE" id="PS50887"/>
    </source>
</evidence>
<dbReference type="PANTHER" id="PTHR44757">
    <property type="entry name" value="DIGUANYLATE CYCLASE DGCP"/>
    <property type="match status" value="1"/>
</dbReference>
<evidence type="ECO:0000313" key="5">
    <source>
        <dbReference type="EMBL" id="STZ44324.1"/>
    </source>
</evidence>
<keyword evidence="5" id="KW-0808">Transferase</keyword>
<dbReference type="InterPro" id="IPR029787">
    <property type="entry name" value="Nucleotide_cyclase"/>
</dbReference>
<dbReference type="InterPro" id="IPR052155">
    <property type="entry name" value="Biofilm_reg_signaling"/>
</dbReference>
<protein>
    <submittedName>
        <fullName evidence="5">PAS/PAC sensor-containing diguanylate cyclase</fullName>
        <ecNumber evidence="5">2.7.7.65</ecNumber>
    </submittedName>
</protein>
<dbReference type="EC" id="2.7.7.65" evidence="5"/>
<dbReference type="InterPro" id="IPR043128">
    <property type="entry name" value="Rev_trsase/Diguanyl_cyclase"/>
</dbReference>
<dbReference type="Proteomes" id="UP000254291">
    <property type="component" value="Unassembled WGS sequence"/>
</dbReference>
<evidence type="ECO:0000259" key="3">
    <source>
        <dbReference type="PROSITE" id="PS50113"/>
    </source>
</evidence>